<feature type="region of interest" description="Disordered" evidence="1">
    <location>
        <begin position="1"/>
        <end position="25"/>
    </location>
</feature>
<accession>A0A482MSW3</accession>
<name>A0A482MSW3_9CAUD</name>
<keyword evidence="3" id="KW-1185">Reference proteome</keyword>
<evidence type="ECO:0000313" key="3">
    <source>
        <dbReference type="Proteomes" id="UP000309003"/>
    </source>
</evidence>
<proteinExistence type="predicted"/>
<reference evidence="2 3" key="1">
    <citation type="submission" date="2019-01" db="EMBL/GenBank/DDBJ databases">
        <title>Still something new to discover - new insights into E. coli phage diversity and taxonomy.</title>
        <authorList>
            <person name="Korf I.H.E."/>
            <person name="Adriaennsens E."/>
            <person name="Dreiseikelmann B."/>
            <person name="Kropinski A."/>
            <person name="Nimtz M."/>
            <person name="Meier-Kolthoff J.P."/>
            <person name="Rohde M."/>
            <person name="van Raaij M."/>
            <person name="Wittmann J."/>
        </authorList>
    </citation>
    <scope>NUCLEOTIDE SEQUENCE [LARGE SCALE GENOMIC DNA]</scope>
</reference>
<organism evidence="2 3">
    <name type="scientific">Escherichia phage vB_EcoP_KAW1A4500</name>
    <dbReference type="NCBI Taxonomy" id="2508205"/>
    <lineage>
        <taxon>Viruses</taxon>
        <taxon>Duplodnaviria</taxon>
        <taxon>Heunggongvirae</taxon>
        <taxon>Uroviricota</taxon>
        <taxon>Caudoviricetes</taxon>
        <taxon>Autographivirales</taxon>
        <taxon>Autosignataviridae</taxon>
        <taxon>Molineuxvirinae</taxon>
        <taxon>Vectrevirus</taxon>
        <taxon>Vectrevirus KAW1A4500</taxon>
    </lineage>
</organism>
<dbReference type="EMBL" id="MK373773">
    <property type="protein sequence ID" value="QBQ76755.1"/>
    <property type="molecule type" value="Genomic_DNA"/>
</dbReference>
<evidence type="ECO:0000313" key="2">
    <source>
        <dbReference type="EMBL" id="QBQ76755.1"/>
    </source>
</evidence>
<sequence>MANDYSSQPLTGKSKRKQVQPVSEELMLPVIPKEAASKKSNVINDATKSGKQKGAMVCLEVDGALKIAIAVDGKEDSEWKLVTGEPTVTPV</sequence>
<evidence type="ECO:0000256" key="1">
    <source>
        <dbReference type="SAM" id="MobiDB-lite"/>
    </source>
</evidence>
<protein>
    <submittedName>
        <fullName evidence="2">Uncharacterized protein</fullName>
    </submittedName>
</protein>
<gene>
    <name evidence="2" type="ORF">KAW1A4500_00049</name>
</gene>
<dbReference type="Proteomes" id="UP000309003">
    <property type="component" value="Segment"/>
</dbReference>
<feature type="compositionally biased region" description="Polar residues" evidence="1">
    <location>
        <begin position="1"/>
        <end position="11"/>
    </location>
</feature>